<evidence type="ECO:0008006" key="2">
    <source>
        <dbReference type="Google" id="ProtNLM"/>
    </source>
</evidence>
<dbReference type="InterPro" id="IPR036869">
    <property type="entry name" value="J_dom_sf"/>
</dbReference>
<evidence type="ECO:0000313" key="1">
    <source>
        <dbReference type="EMBL" id="QHT85937.1"/>
    </source>
</evidence>
<reference evidence="1" key="1">
    <citation type="journal article" date="2020" name="Nature">
        <title>Giant virus diversity and host interactions through global metagenomics.</title>
        <authorList>
            <person name="Schulz F."/>
            <person name="Roux S."/>
            <person name="Paez-Espino D."/>
            <person name="Jungbluth S."/>
            <person name="Walsh D.A."/>
            <person name="Denef V.J."/>
            <person name="McMahon K.D."/>
            <person name="Konstantinidis K.T."/>
            <person name="Eloe-Fadrosh E.A."/>
            <person name="Kyrpides N.C."/>
            <person name="Woyke T."/>
        </authorList>
    </citation>
    <scope>NUCLEOTIDE SEQUENCE</scope>
    <source>
        <strain evidence="1">GVMAG-M-3300023184-182</strain>
    </source>
</reference>
<name>A0A6C0I0N6_9ZZZZ</name>
<sequence>MRKCSVNQNQHNLNIQMYKFSELLELFQLNYNSTIEDLKNAKKIVLKMHPDKSRLPSDYFLFYKKAFEIVVDYFKDQQKTMKRVPTTEQLYEPLESKMGEKTDKQVAQNIQKMTKEGNFHNQFNRLYEENMSKKVDESKNAWFKNNDPLFEFEGPKSAKDIALSIEQVKAKSAAMVAYKGVQELNSSVGTSSKFFDEDDEEDANEYVTCDPFSKLKFDDLRKVHKDQTVFAVSESDYAKMERYGSMDQLNKLRSETLKPLDKQIAEQQIAQQEALMQQQAAARQHAAQLRSMQYEEKNKAVLANFLRIQS</sequence>
<dbReference type="AlphaFoldDB" id="A0A6C0I0N6"/>
<organism evidence="1">
    <name type="scientific">viral metagenome</name>
    <dbReference type="NCBI Taxonomy" id="1070528"/>
    <lineage>
        <taxon>unclassified sequences</taxon>
        <taxon>metagenomes</taxon>
        <taxon>organismal metagenomes</taxon>
    </lineage>
</organism>
<accession>A0A6C0I0N6</accession>
<dbReference type="EMBL" id="MN740053">
    <property type="protein sequence ID" value="QHT85937.1"/>
    <property type="molecule type" value="Genomic_DNA"/>
</dbReference>
<dbReference type="SUPFAM" id="SSF46565">
    <property type="entry name" value="Chaperone J-domain"/>
    <property type="match status" value="1"/>
</dbReference>
<protein>
    <recommendedName>
        <fullName evidence="2">J domain-containing protein</fullName>
    </recommendedName>
</protein>
<proteinExistence type="predicted"/>